<dbReference type="EMBL" id="JAGFNK010001138">
    <property type="protein sequence ID" value="KAI9434541.1"/>
    <property type="molecule type" value="Genomic_DNA"/>
</dbReference>
<organism evidence="1 2">
    <name type="scientific">Russula earlei</name>
    <dbReference type="NCBI Taxonomy" id="71964"/>
    <lineage>
        <taxon>Eukaryota</taxon>
        <taxon>Fungi</taxon>
        <taxon>Dikarya</taxon>
        <taxon>Basidiomycota</taxon>
        <taxon>Agaricomycotina</taxon>
        <taxon>Agaricomycetes</taxon>
        <taxon>Russulales</taxon>
        <taxon>Russulaceae</taxon>
        <taxon>Russula</taxon>
    </lineage>
</organism>
<protein>
    <submittedName>
        <fullName evidence="1">Uncharacterized protein</fullName>
    </submittedName>
</protein>
<proteinExistence type="predicted"/>
<gene>
    <name evidence="1" type="ORF">F5148DRAFT_1267596</name>
</gene>
<sequence>MRASEIAAIFCLAIGIVPSFALPSGDAPNPTLDSGKTVRTSPNKRRSRPRLMGSGSILMQEGRMGILWSPDPWMEEAWKRHQKQKGKE</sequence>
<name>A0ACC0TRW6_9AGAM</name>
<keyword evidence="2" id="KW-1185">Reference proteome</keyword>
<evidence type="ECO:0000313" key="2">
    <source>
        <dbReference type="Proteomes" id="UP001207468"/>
    </source>
</evidence>
<evidence type="ECO:0000313" key="1">
    <source>
        <dbReference type="EMBL" id="KAI9434541.1"/>
    </source>
</evidence>
<dbReference type="Proteomes" id="UP001207468">
    <property type="component" value="Unassembled WGS sequence"/>
</dbReference>
<reference evidence="1" key="1">
    <citation type="submission" date="2021-03" db="EMBL/GenBank/DDBJ databases">
        <title>Evolutionary priming and transition to the ectomycorrhizal habit in an iconic lineage of mushroom-forming fungi: is preadaptation a requirement?</title>
        <authorList>
            <consortium name="DOE Joint Genome Institute"/>
            <person name="Looney B.P."/>
            <person name="Miyauchi S."/>
            <person name="Morin E."/>
            <person name="Drula E."/>
            <person name="Courty P.E."/>
            <person name="Chicoki N."/>
            <person name="Fauchery L."/>
            <person name="Kohler A."/>
            <person name="Kuo A."/>
            <person name="LaButti K."/>
            <person name="Pangilinan J."/>
            <person name="Lipzen A."/>
            <person name="Riley R."/>
            <person name="Andreopoulos W."/>
            <person name="He G."/>
            <person name="Johnson J."/>
            <person name="Barry K.W."/>
            <person name="Grigoriev I.V."/>
            <person name="Nagy L."/>
            <person name="Hibbett D."/>
            <person name="Henrissat B."/>
            <person name="Matheny P.B."/>
            <person name="Labbe J."/>
            <person name="Martin A.F."/>
        </authorList>
    </citation>
    <scope>NUCLEOTIDE SEQUENCE</scope>
    <source>
        <strain evidence="1">BPL698</strain>
    </source>
</reference>
<accession>A0ACC0TRW6</accession>
<comment type="caution">
    <text evidence="1">The sequence shown here is derived from an EMBL/GenBank/DDBJ whole genome shotgun (WGS) entry which is preliminary data.</text>
</comment>